<organism evidence="1 2">
    <name type="scientific">Crotalaria pallida</name>
    <name type="common">Smooth rattlebox</name>
    <name type="synonym">Crotalaria striata</name>
    <dbReference type="NCBI Taxonomy" id="3830"/>
    <lineage>
        <taxon>Eukaryota</taxon>
        <taxon>Viridiplantae</taxon>
        <taxon>Streptophyta</taxon>
        <taxon>Embryophyta</taxon>
        <taxon>Tracheophyta</taxon>
        <taxon>Spermatophyta</taxon>
        <taxon>Magnoliopsida</taxon>
        <taxon>eudicotyledons</taxon>
        <taxon>Gunneridae</taxon>
        <taxon>Pentapetalae</taxon>
        <taxon>rosids</taxon>
        <taxon>fabids</taxon>
        <taxon>Fabales</taxon>
        <taxon>Fabaceae</taxon>
        <taxon>Papilionoideae</taxon>
        <taxon>50 kb inversion clade</taxon>
        <taxon>genistoids sensu lato</taxon>
        <taxon>core genistoids</taxon>
        <taxon>Crotalarieae</taxon>
        <taxon>Crotalaria</taxon>
    </lineage>
</organism>
<evidence type="ECO:0000313" key="1">
    <source>
        <dbReference type="EMBL" id="KAK7288452.1"/>
    </source>
</evidence>
<keyword evidence="2" id="KW-1185">Reference proteome</keyword>
<accession>A0AAN9P8B1</accession>
<protein>
    <submittedName>
        <fullName evidence="1">Uncharacterized protein</fullName>
    </submittedName>
</protein>
<evidence type="ECO:0000313" key="2">
    <source>
        <dbReference type="Proteomes" id="UP001372338"/>
    </source>
</evidence>
<proteinExistence type="predicted"/>
<name>A0AAN9P8B1_CROPI</name>
<dbReference type="AlphaFoldDB" id="A0AAN9P8B1"/>
<dbReference type="Gene3D" id="2.40.50.140">
    <property type="entry name" value="Nucleic acid-binding proteins"/>
    <property type="match status" value="1"/>
</dbReference>
<gene>
    <name evidence="1" type="ORF">RIF29_01911</name>
</gene>
<reference evidence="1 2" key="1">
    <citation type="submission" date="2024-01" db="EMBL/GenBank/DDBJ databases">
        <title>The genomes of 5 underutilized Papilionoideae crops provide insights into root nodulation and disease resistanc.</title>
        <authorList>
            <person name="Yuan L."/>
        </authorList>
    </citation>
    <scope>NUCLEOTIDE SEQUENCE [LARGE SCALE GENOMIC DNA]</scope>
    <source>
        <strain evidence="1">ZHUSHIDOU_FW_LH</strain>
        <tissue evidence="1">Leaf</tissue>
    </source>
</reference>
<dbReference type="EMBL" id="JAYWIO010000001">
    <property type="protein sequence ID" value="KAK7288452.1"/>
    <property type="molecule type" value="Genomic_DNA"/>
</dbReference>
<dbReference type="InterPro" id="IPR012340">
    <property type="entry name" value="NA-bd_OB-fold"/>
</dbReference>
<comment type="caution">
    <text evidence="1">The sequence shown here is derived from an EMBL/GenBank/DDBJ whole genome shotgun (WGS) entry which is preliminary data.</text>
</comment>
<dbReference type="Proteomes" id="UP001372338">
    <property type="component" value="Unassembled WGS sequence"/>
</dbReference>
<sequence>MVVLQYAKVNIFKGKPVVQNTLYASRLLINPDVPEVIEIRDRILASGFSASENFIYHAETPKTSVV</sequence>